<reference evidence="2" key="1">
    <citation type="journal article" date="2022" name="Nat. Commun.">
        <title>Chromosome evolution and the genetic basis of agronomically important traits in greater yam.</title>
        <authorList>
            <person name="Bredeson J.V."/>
            <person name="Lyons J.B."/>
            <person name="Oniyinde I.O."/>
            <person name="Okereke N.R."/>
            <person name="Kolade O."/>
            <person name="Nnabue I."/>
            <person name="Nwadili C.O."/>
            <person name="Hribova E."/>
            <person name="Parker M."/>
            <person name="Nwogha J."/>
            <person name="Shu S."/>
            <person name="Carlson J."/>
            <person name="Kariba R."/>
            <person name="Muthemba S."/>
            <person name="Knop K."/>
            <person name="Barton G.J."/>
            <person name="Sherwood A.V."/>
            <person name="Lopez-Montes A."/>
            <person name="Asiedu R."/>
            <person name="Jamnadass R."/>
            <person name="Muchugi A."/>
            <person name="Goodstein D."/>
            <person name="Egesi C.N."/>
            <person name="Featherston J."/>
            <person name="Asfaw A."/>
            <person name="Simpson G.G."/>
            <person name="Dolezel J."/>
            <person name="Hendre P.S."/>
            <person name="Van Deynze A."/>
            <person name="Kumar P.L."/>
            <person name="Obidiegwu J.E."/>
            <person name="Bhattacharjee R."/>
            <person name="Rokhsar D.S."/>
        </authorList>
    </citation>
    <scope>NUCLEOTIDE SEQUENCE [LARGE SCALE GENOMIC DNA]</scope>
    <source>
        <strain evidence="2">cv. TDa95/00328</strain>
    </source>
</reference>
<dbReference type="Proteomes" id="UP000827976">
    <property type="component" value="Chromosome 8"/>
</dbReference>
<comment type="caution">
    <text evidence="1">The sequence shown here is derived from an EMBL/GenBank/DDBJ whole genome shotgun (WGS) entry which is preliminary data.</text>
</comment>
<protein>
    <submittedName>
        <fullName evidence="1">Uncharacterized protein</fullName>
    </submittedName>
</protein>
<name>A0ACB7VKL1_DIOAL</name>
<evidence type="ECO:0000313" key="2">
    <source>
        <dbReference type="Proteomes" id="UP000827976"/>
    </source>
</evidence>
<gene>
    <name evidence="1" type="ORF">IHE45_08G093300</name>
</gene>
<accession>A0ACB7VKL1</accession>
<organism evidence="1 2">
    <name type="scientific">Dioscorea alata</name>
    <name type="common">Purple yam</name>
    <dbReference type="NCBI Taxonomy" id="55571"/>
    <lineage>
        <taxon>Eukaryota</taxon>
        <taxon>Viridiplantae</taxon>
        <taxon>Streptophyta</taxon>
        <taxon>Embryophyta</taxon>
        <taxon>Tracheophyta</taxon>
        <taxon>Spermatophyta</taxon>
        <taxon>Magnoliopsida</taxon>
        <taxon>Liliopsida</taxon>
        <taxon>Dioscoreales</taxon>
        <taxon>Dioscoreaceae</taxon>
        <taxon>Dioscorea</taxon>
    </lineage>
</organism>
<proteinExistence type="predicted"/>
<dbReference type="EMBL" id="CM037018">
    <property type="protein sequence ID" value="KAH7674747.1"/>
    <property type="molecule type" value="Genomic_DNA"/>
</dbReference>
<sequence>MGPEIIIEGFPLLPQIKTSSVSNDEECATPKTEEHVLKPILVCPPPPRKSITAKRRRRATHRSFFSIPRDLSPVFLAFPMTLEKKIKKLRVV</sequence>
<evidence type="ECO:0000313" key="1">
    <source>
        <dbReference type="EMBL" id="KAH7674747.1"/>
    </source>
</evidence>
<keyword evidence="2" id="KW-1185">Reference proteome</keyword>